<dbReference type="InterPro" id="IPR002156">
    <property type="entry name" value="RNaseH_domain"/>
</dbReference>
<dbReference type="PANTHER" id="PTHR47723:SF19">
    <property type="entry name" value="POLYNUCLEOTIDYL TRANSFERASE, RIBONUCLEASE H-LIKE SUPERFAMILY PROTEIN"/>
    <property type="match status" value="1"/>
</dbReference>
<sequence>MSFSSIVWKGIKQSLGLGANMQEWMRITIGTKGKSLRAEMLKDVEDSIENRILLERLGMTTLFKRKVTKTCKWYPPTQDTYKLNCDGALNDNGPGYGGLIRDWQGNVHIGTSTVKEVIFLELKAIAEGITLAKELQKDRLLVHSDSLWAIQVINKQTLPQWSCLELVRRLDDIKHEFNFIQFEHSYRECNQDADYLAGQEQFCNFCSTSS</sequence>
<evidence type="ECO:0000313" key="3">
    <source>
        <dbReference type="Proteomes" id="UP000554482"/>
    </source>
</evidence>
<dbReference type="OrthoDB" id="1906820at2759"/>
<evidence type="ECO:0000313" key="2">
    <source>
        <dbReference type="EMBL" id="KAF5180658.1"/>
    </source>
</evidence>
<dbReference type="InterPro" id="IPR036397">
    <property type="entry name" value="RNaseH_sf"/>
</dbReference>
<dbReference type="Gene3D" id="3.30.420.10">
    <property type="entry name" value="Ribonuclease H-like superfamily/Ribonuclease H"/>
    <property type="match status" value="1"/>
</dbReference>
<dbReference type="InterPro" id="IPR053151">
    <property type="entry name" value="RNase_H-like"/>
</dbReference>
<reference evidence="2 3" key="1">
    <citation type="submission" date="2020-06" db="EMBL/GenBank/DDBJ databases">
        <title>Transcriptomic and genomic resources for Thalictrum thalictroides and T. hernandezii: Facilitating candidate gene discovery in an emerging model plant lineage.</title>
        <authorList>
            <person name="Arias T."/>
            <person name="Riano-Pachon D.M."/>
            <person name="Di Stilio V.S."/>
        </authorList>
    </citation>
    <scope>NUCLEOTIDE SEQUENCE [LARGE SCALE GENOMIC DNA]</scope>
    <source>
        <strain evidence="3">cv. WT478/WT964</strain>
        <tissue evidence="2">Leaves</tissue>
    </source>
</reference>
<keyword evidence="3" id="KW-1185">Reference proteome</keyword>
<dbReference type="Pfam" id="PF13456">
    <property type="entry name" value="RVT_3"/>
    <property type="match status" value="1"/>
</dbReference>
<dbReference type="Proteomes" id="UP000554482">
    <property type="component" value="Unassembled WGS sequence"/>
</dbReference>
<dbReference type="EMBL" id="JABWDY010037103">
    <property type="protein sequence ID" value="KAF5180658.1"/>
    <property type="molecule type" value="Genomic_DNA"/>
</dbReference>
<evidence type="ECO:0000259" key="1">
    <source>
        <dbReference type="Pfam" id="PF13456"/>
    </source>
</evidence>
<accession>A0A7J6V7M0</accession>
<proteinExistence type="predicted"/>
<dbReference type="SUPFAM" id="SSF53098">
    <property type="entry name" value="Ribonuclease H-like"/>
    <property type="match status" value="1"/>
</dbReference>
<dbReference type="InterPro" id="IPR044730">
    <property type="entry name" value="RNase_H-like_dom_plant"/>
</dbReference>
<name>A0A7J6V7M0_THATH</name>
<dbReference type="GO" id="GO:0003676">
    <property type="term" value="F:nucleic acid binding"/>
    <property type="evidence" value="ECO:0007669"/>
    <property type="project" value="InterPro"/>
</dbReference>
<dbReference type="AlphaFoldDB" id="A0A7J6V7M0"/>
<feature type="domain" description="RNase H type-1" evidence="1">
    <location>
        <begin position="84"/>
        <end position="197"/>
    </location>
</feature>
<dbReference type="InterPro" id="IPR012337">
    <property type="entry name" value="RNaseH-like_sf"/>
</dbReference>
<dbReference type="GO" id="GO:0004523">
    <property type="term" value="F:RNA-DNA hybrid ribonuclease activity"/>
    <property type="evidence" value="ECO:0007669"/>
    <property type="project" value="InterPro"/>
</dbReference>
<comment type="caution">
    <text evidence="2">The sequence shown here is derived from an EMBL/GenBank/DDBJ whole genome shotgun (WGS) entry which is preliminary data.</text>
</comment>
<gene>
    <name evidence="2" type="ORF">FRX31_029755</name>
</gene>
<dbReference type="PANTHER" id="PTHR47723">
    <property type="entry name" value="OS05G0353850 PROTEIN"/>
    <property type="match status" value="1"/>
</dbReference>
<protein>
    <recommendedName>
        <fullName evidence="1">RNase H type-1 domain-containing protein</fullName>
    </recommendedName>
</protein>
<organism evidence="2 3">
    <name type="scientific">Thalictrum thalictroides</name>
    <name type="common">Rue-anemone</name>
    <name type="synonym">Anemone thalictroides</name>
    <dbReference type="NCBI Taxonomy" id="46969"/>
    <lineage>
        <taxon>Eukaryota</taxon>
        <taxon>Viridiplantae</taxon>
        <taxon>Streptophyta</taxon>
        <taxon>Embryophyta</taxon>
        <taxon>Tracheophyta</taxon>
        <taxon>Spermatophyta</taxon>
        <taxon>Magnoliopsida</taxon>
        <taxon>Ranunculales</taxon>
        <taxon>Ranunculaceae</taxon>
        <taxon>Thalictroideae</taxon>
        <taxon>Thalictrum</taxon>
    </lineage>
</organism>
<dbReference type="CDD" id="cd06222">
    <property type="entry name" value="RNase_H_like"/>
    <property type="match status" value="1"/>
</dbReference>